<dbReference type="EMBL" id="KQ234554">
    <property type="protein sequence ID" value="KMZ76967.1"/>
    <property type="molecule type" value="Genomic_DNA"/>
</dbReference>
<accession>A0A0J9S4M2</accession>
<sequence length="77" mass="9177">EDSLKPLELDKIYKDFFSKDVSSIYDKKCDEFNTLAKDKEAVKKVCTKLVRFVKKISELDKEEESAKHCKYLPHWLY</sequence>
<dbReference type="AlphaFoldDB" id="A0A0J9S4M2"/>
<feature type="non-terminal residue" evidence="1">
    <location>
        <position position="77"/>
    </location>
</feature>
<dbReference type="Proteomes" id="UP000053562">
    <property type="component" value="Unassembled WGS sequence"/>
</dbReference>
<reference evidence="1 2" key="1">
    <citation type="submission" date="2011-08" db="EMBL/GenBank/DDBJ databases">
        <title>The Genome Sequence of Plasmodium vivax India VII.</title>
        <authorList>
            <consortium name="The Broad Institute Genome Sequencing Platform"/>
            <consortium name="The Broad Institute Genome Sequencing Center for Infectious Disease"/>
            <person name="Neafsey D."/>
            <person name="Carlton J."/>
            <person name="Barnwell J."/>
            <person name="Collins W."/>
            <person name="Escalante A."/>
            <person name="Mullikin J."/>
            <person name="Saul A."/>
            <person name="Guigo R."/>
            <person name="Camara F."/>
            <person name="Young S.K."/>
            <person name="Zeng Q."/>
            <person name="Gargeya S."/>
            <person name="Fitzgerald M."/>
            <person name="Haas B."/>
            <person name="Abouelleil A."/>
            <person name="Alvarado L."/>
            <person name="Arachchi H.M."/>
            <person name="Berlin A."/>
            <person name="Brown A."/>
            <person name="Chapman S.B."/>
            <person name="Chen Z."/>
            <person name="Dunbar C."/>
            <person name="Freedman E."/>
            <person name="Gearin G."/>
            <person name="Gellesch M."/>
            <person name="Goldberg J."/>
            <person name="Griggs A."/>
            <person name="Gujja S."/>
            <person name="Heiman D."/>
            <person name="Howarth C."/>
            <person name="Larson L."/>
            <person name="Lui A."/>
            <person name="MacDonald P.J.P."/>
            <person name="Montmayeur A."/>
            <person name="Murphy C."/>
            <person name="Neiman D."/>
            <person name="Pearson M."/>
            <person name="Priest M."/>
            <person name="Roberts A."/>
            <person name="Saif S."/>
            <person name="Shea T."/>
            <person name="Shenoy N."/>
            <person name="Sisk P."/>
            <person name="Stolte C."/>
            <person name="Sykes S."/>
            <person name="Wortman J."/>
            <person name="Nusbaum C."/>
            <person name="Birren B."/>
        </authorList>
    </citation>
    <scope>NUCLEOTIDE SEQUENCE [LARGE SCALE GENOMIC DNA]</scope>
    <source>
        <strain evidence="1 2">India VII</strain>
    </source>
</reference>
<organism evidence="1 2">
    <name type="scientific">Plasmodium vivax India VII</name>
    <dbReference type="NCBI Taxonomy" id="1077284"/>
    <lineage>
        <taxon>Eukaryota</taxon>
        <taxon>Sar</taxon>
        <taxon>Alveolata</taxon>
        <taxon>Apicomplexa</taxon>
        <taxon>Aconoidasida</taxon>
        <taxon>Haemosporida</taxon>
        <taxon>Plasmodiidae</taxon>
        <taxon>Plasmodium</taxon>
        <taxon>Plasmodium (Plasmodium)</taxon>
    </lineage>
</organism>
<protein>
    <submittedName>
        <fullName evidence="1">Uncharacterized protein</fullName>
    </submittedName>
</protein>
<feature type="non-terminal residue" evidence="1">
    <location>
        <position position="1"/>
    </location>
</feature>
<evidence type="ECO:0000313" key="1">
    <source>
        <dbReference type="EMBL" id="KMZ76967.1"/>
    </source>
</evidence>
<dbReference type="OrthoDB" id="388740at2759"/>
<gene>
    <name evidence="1" type="ORF">PVIIG_05738</name>
</gene>
<dbReference type="InterPro" id="IPR008780">
    <property type="entry name" value="Plasmodium_Vir"/>
</dbReference>
<dbReference type="Pfam" id="PF05795">
    <property type="entry name" value="Plasmodium_Vir"/>
    <property type="match status" value="1"/>
</dbReference>
<name>A0A0J9S4M2_PLAVI</name>
<evidence type="ECO:0000313" key="2">
    <source>
        <dbReference type="Proteomes" id="UP000053562"/>
    </source>
</evidence>
<proteinExistence type="predicted"/>